<dbReference type="Pfam" id="PF25805">
    <property type="entry name" value="IQUB"/>
    <property type="match status" value="1"/>
</dbReference>
<evidence type="ECO:0000313" key="2">
    <source>
        <dbReference type="EMBL" id="CAD8881410.1"/>
    </source>
</evidence>
<gene>
    <name evidence="2" type="ORF">CHYS00102_LOCUS8597</name>
</gene>
<evidence type="ECO:0000259" key="1">
    <source>
        <dbReference type="Pfam" id="PF25805"/>
    </source>
</evidence>
<dbReference type="EMBL" id="HBFR01011921">
    <property type="protein sequence ID" value="CAD8881410.1"/>
    <property type="molecule type" value="Transcribed_RNA"/>
</dbReference>
<dbReference type="InterPro" id="IPR037695">
    <property type="entry name" value="IQUB"/>
</dbReference>
<reference evidence="2" key="1">
    <citation type="submission" date="2021-01" db="EMBL/GenBank/DDBJ databases">
        <authorList>
            <person name="Corre E."/>
            <person name="Pelletier E."/>
            <person name="Niang G."/>
            <person name="Scheremetjew M."/>
            <person name="Finn R."/>
            <person name="Kale V."/>
            <person name="Holt S."/>
            <person name="Cochrane G."/>
            <person name="Meng A."/>
            <person name="Brown T."/>
            <person name="Cohen L."/>
        </authorList>
    </citation>
    <scope>NUCLEOTIDE SEQUENCE</scope>
    <source>
        <strain evidence="2">308</strain>
    </source>
</reference>
<organism evidence="2">
    <name type="scientific">Corethron hystrix</name>
    <dbReference type="NCBI Taxonomy" id="216773"/>
    <lineage>
        <taxon>Eukaryota</taxon>
        <taxon>Sar</taxon>
        <taxon>Stramenopiles</taxon>
        <taxon>Ochrophyta</taxon>
        <taxon>Bacillariophyta</taxon>
        <taxon>Coscinodiscophyceae</taxon>
        <taxon>Corethrophycidae</taxon>
        <taxon>Corethrales</taxon>
        <taxon>Corethraceae</taxon>
        <taxon>Corethron</taxon>
    </lineage>
</organism>
<name>A0A7S1BCA1_9STRA</name>
<proteinExistence type="predicted"/>
<dbReference type="PANTHER" id="PTHR21074">
    <property type="entry name" value="IQ AND UBIQUITIN-LIKE DOMAIN-CONTAINING PROTEIN"/>
    <property type="match status" value="1"/>
</dbReference>
<sequence>MLENCQNTPGRDRINILNQAREETLLTFSCSSSQSLSSPATVSVTEELIDLIDREMDLISRRRCKDSMEGLRKRLQNLFLQLVRCPVFNPACAQLSKKTCNAEK</sequence>
<dbReference type="InterPro" id="IPR057887">
    <property type="entry name" value="IQUB_helical"/>
</dbReference>
<dbReference type="PANTHER" id="PTHR21074:SF0">
    <property type="entry name" value="IQ AND UBIQUITIN-LIKE DOMAIN-CONTAINING PROTEIN"/>
    <property type="match status" value="1"/>
</dbReference>
<dbReference type="AlphaFoldDB" id="A0A7S1BCA1"/>
<feature type="domain" description="IQ motif and ubiquitin-like" evidence="1">
    <location>
        <begin position="40"/>
        <end position="99"/>
    </location>
</feature>
<protein>
    <recommendedName>
        <fullName evidence="1">IQ motif and ubiquitin-like domain-containing protein</fullName>
    </recommendedName>
</protein>
<accession>A0A7S1BCA1</accession>